<feature type="signal peptide" evidence="2">
    <location>
        <begin position="1"/>
        <end position="18"/>
    </location>
</feature>
<dbReference type="InterPro" id="IPR026444">
    <property type="entry name" value="Secre_tail"/>
</dbReference>
<organism evidence="3 4">
    <name type="scientific">Croceimicrobium hydrocarbonivorans</name>
    <dbReference type="NCBI Taxonomy" id="2761580"/>
    <lineage>
        <taxon>Bacteria</taxon>
        <taxon>Pseudomonadati</taxon>
        <taxon>Bacteroidota</taxon>
        <taxon>Flavobacteriia</taxon>
        <taxon>Flavobacteriales</taxon>
        <taxon>Owenweeksiaceae</taxon>
        <taxon>Croceimicrobium</taxon>
    </lineage>
</organism>
<feature type="chain" id="PRO_5028872318" evidence="2">
    <location>
        <begin position="19"/>
        <end position="284"/>
    </location>
</feature>
<protein>
    <submittedName>
        <fullName evidence="3">T9SS type A sorting domain-containing protein</fullName>
    </submittedName>
</protein>
<proteinExistence type="predicted"/>
<sequence>MKQFLFAVMLFFSGLAQAQYLKFSDNSNEWYVNHYPTFGIHGTNAYVCRLDTVIGSVRHSRFIRINLSGQALDTLAWVLEDTLAQTLSFDFPVGGPVDYSIDFTWQQGDTFSISAFSGGMQQMKVDTVYQAQYYSNGPLRKTLWISATDPSCTWTTAVVEGLGPMTSPIWAFEDCQIISEVGYELRCKLEQGQRVYGAPGECYILSESEMEIQSLSLYPNPTRNDLHIDGLDKPRDYTLYNSQGALLLKGRLSPNRPLTISVLPNGVYTLSIEGIEERLSFCKQ</sequence>
<evidence type="ECO:0000256" key="2">
    <source>
        <dbReference type="SAM" id="SignalP"/>
    </source>
</evidence>
<dbReference type="EMBL" id="CP060139">
    <property type="protein sequence ID" value="QNR22781.1"/>
    <property type="molecule type" value="Genomic_DNA"/>
</dbReference>
<gene>
    <name evidence="3" type="ORF">H4K34_10355</name>
</gene>
<dbReference type="Proteomes" id="UP000516305">
    <property type="component" value="Chromosome"/>
</dbReference>
<dbReference type="RefSeq" id="WP_210757348.1">
    <property type="nucleotide sequence ID" value="NZ_CP060139.1"/>
</dbReference>
<evidence type="ECO:0000313" key="3">
    <source>
        <dbReference type="EMBL" id="QNR22781.1"/>
    </source>
</evidence>
<accession>A0A7H0VAN3</accession>
<evidence type="ECO:0000313" key="4">
    <source>
        <dbReference type="Proteomes" id="UP000516305"/>
    </source>
</evidence>
<reference evidence="3 4" key="1">
    <citation type="submission" date="2020-08" db="EMBL/GenBank/DDBJ databases">
        <title>Croceimicrobium hydrocarbonivorans gen. nov., sp. nov., a novel marine bacterium isolated from a bacterial consortium that degrades polyethylene terephthalate.</title>
        <authorList>
            <person name="Liu R."/>
        </authorList>
    </citation>
    <scope>NUCLEOTIDE SEQUENCE [LARGE SCALE GENOMIC DNA]</scope>
    <source>
        <strain evidence="3 4">A20-9</strain>
    </source>
</reference>
<dbReference type="AlphaFoldDB" id="A0A7H0VAN3"/>
<keyword evidence="1 2" id="KW-0732">Signal</keyword>
<name>A0A7H0VAN3_9FLAO</name>
<keyword evidence="4" id="KW-1185">Reference proteome</keyword>
<evidence type="ECO:0000256" key="1">
    <source>
        <dbReference type="ARBA" id="ARBA00022729"/>
    </source>
</evidence>
<dbReference type="KEGG" id="chyd:H4K34_10355"/>
<dbReference type="NCBIfam" id="TIGR04183">
    <property type="entry name" value="Por_Secre_tail"/>
    <property type="match status" value="1"/>
</dbReference>